<evidence type="ECO:0000256" key="4">
    <source>
        <dbReference type="RuleBase" id="RU361153"/>
    </source>
</evidence>
<sequence>MRKSSLLAIALLLVGVAVMFGGSAAAVDMPWLTVKQGNNRYFIADDQGRERELDDARRPIDPADYDGKCPVNKEEYYEPPVCQVDAGKGMYGQPTDFTSSNDFAQMRALGFNLVRLCLNWNLFEPQPGNYSQQYLDRIAQVVGWAKEQGIYILLDMHQDQYSRFIFADQAFNYPPYLQPQDGQDGAPAWAVVTDGWPAVAIDGQGPLNLAVMAAVDNFYNNLVIPGLPQGDAPGPGLQDHFIGAIAFLAKRFKNESTVVGYEIMNEPPPGFNFDLIDFSSSLLYPLYTRVIQALTGVRDGLPTCPSSQPNSRDCAYPSLGVEDNRHLIFFEPMAIRNQFDVSFQNSAPFTSYPNLVFSPHVYTHIFTIDQVLGLPATNNIYPPSYDFAFTTARYEANAMKAAVLVTEFGGAAHLDNITLIGTIEAQERSLVGSTMWSWKSNTGTDVSGEKDMWSVYAGPVMINGTMQPSGPILKARERFISRIYPRAVWGELLDFSYDTDYQSFTMNAVADAAGTTLIYIPPIVSGTVKIAASGAAEEHDMTVNPDNSRLVNIRIRGAGAYQVTIVPVGDAVHPLKAKEMSVEGASLMKEVMGAYASLAKVLASIKGQPSKLPVLLDFLASDAMKPL</sequence>
<dbReference type="Proteomes" id="UP000011083">
    <property type="component" value="Unassembled WGS sequence"/>
</dbReference>
<gene>
    <name evidence="7" type="ORF">ACA1_206340</name>
</gene>
<dbReference type="VEuPathDB" id="AmoebaDB:ACA1_206340"/>
<dbReference type="SUPFAM" id="SSF51445">
    <property type="entry name" value="(Trans)glycosidases"/>
    <property type="match status" value="1"/>
</dbReference>
<keyword evidence="5" id="KW-0732">Signal</keyword>
<dbReference type="KEGG" id="acan:ACA1_206340"/>
<evidence type="ECO:0000256" key="1">
    <source>
        <dbReference type="ARBA" id="ARBA00005641"/>
    </source>
</evidence>
<dbReference type="OrthoDB" id="10266324at2759"/>
<protein>
    <submittedName>
        <fullName evidence="7">Cellulase (Glycosyl hydrolase family 5) subfamily protein</fullName>
    </submittedName>
</protein>
<dbReference type="PANTHER" id="PTHR31308">
    <property type="match status" value="1"/>
</dbReference>
<keyword evidence="2 4" id="KW-0378">Hydrolase</keyword>
<feature type="chain" id="PRO_5003989947" evidence="5">
    <location>
        <begin position="26"/>
        <end position="627"/>
    </location>
</feature>
<dbReference type="PANTHER" id="PTHR31308:SF3">
    <property type="entry name" value="ENDOGLYCOCERAMIDASE"/>
    <property type="match status" value="1"/>
</dbReference>
<dbReference type="InterPro" id="IPR013780">
    <property type="entry name" value="Glyco_hydro_b"/>
</dbReference>
<comment type="similarity">
    <text evidence="1 4">Belongs to the glycosyl hydrolase 5 (cellulase A) family.</text>
</comment>
<dbReference type="InterPro" id="IPR017853">
    <property type="entry name" value="GH"/>
</dbReference>
<dbReference type="InterPro" id="IPR001547">
    <property type="entry name" value="Glyco_hydro_5"/>
</dbReference>
<evidence type="ECO:0000256" key="5">
    <source>
        <dbReference type="SAM" id="SignalP"/>
    </source>
</evidence>
<proteinExistence type="inferred from homology"/>
<keyword evidence="3 4" id="KW-0326">Glycosidase</keyword>
<dbReference type="GO" id="GO:0004553">
    <property type="term" value="F:hydrolase activity, hydrolyzing O-glycosyl compounds"/>
    <property type="evidence" value="ECO:0007669"/>
    <property type="project" value="InterPro"/>
</dbReference>
<dbReference type="RefSeq" id="XP_004339913.1">
    <property type="nucleotide sequence ID" value="XM_004339865.1"/>
</dbReference>
<dbReference type="AlphaFoldDB" id="L8GY69"/>
<evidence type="ECO:0000256" key="3">
    <source>
        <dbReference type="ARBA" id="ARBA00023295"/>
    </source>
</evidence>
<keyword evidence="8" id="KW-1185">Reference proteome</keyword>
<feature type="domain" description="Glycoside hydrolase family 5" evidence="6">
    <location>
        <begin position="91"/>
        <end position="268"/>
    </location>
</feature>
<organism evidence="7 8">
    <name type="scientific">Acanthamoeba castellanii (strain ATCC 30010 / Neff)</name>
    <dbReference type="NCBI Taxonomy" id="1257118"/>
    <lineage>
        <taxon>Eukaryota</taxon>
        <taxon>Amoebozoa</taxon>
        <taxon>Discosea</taxon>
        <taxon>Longamoebia</taxon>
        <taxon>Centramoebida</taxon>
        <taxon>Acanthamoebidae</taxon>
        <taxon>Acanthamoeba</taxon>
    </lineage>
</organism>
<dbReference type="Gene3D" id="3.20.20.80">
    <property type="entry name" value="Glycosidases"/>
    <property type="match status" value="1"/>
</dbReference>
<dbReference type="InterPro" id="IPR052066">
    <property type="entry name" value="Glycosphingolipid_Hydrolases"/>
</dbReference>
<dbReference type="Pfam" id="PF00150">
    <property type="entry name" value="Cellulase"/>
    <property type="match status" value="1"/>
</dbReference>
<evidence type="ECO:0000259" key="6">
    <source>
        <dbReference type="Pfam" id="PF00150"/>
    </source>
</evidence>
<dbReference type="STRING" id="1257118.L8GY69"/>
<evidence type="ECO:0000313" key="7">
    <source>
        <dbReference type="EMBL" id="ELR17897.1"/>
    </source>
</evidence>
<dbReference type="GO" id="GO:0000272">
    <property type="term" value="P:polysaccharide catabolic process"/>
    <property type="evidence" value="ECO:0007669"/>
    <property type="project" value="InterPro"/>
</dbReference>
<dbReference type="Gene3D" id="2.60.40.1180">
    <property type="entry name" value="Golgi alpha-mannosidase II"/>
    <property type="match status" value="1"/>
</dbReference>
<dbReference type="EMBL" id="KB007966">
    <property type="protein sequence ID" value="ELR17897.1"/>
    <property type="molecule type" value="Genomic_DNA"/>
</dbReference>
<evidence type="ECO:0000256" key="2">
    <source>
        <dbReference type="ARBA" id="ARBA00022801"/>
    </source>
</evidence>
<accession>L8GY69</accession>
<name>L8GY69_ACACF</name>
<feature type="signal peptide" evidence="5">
    <location>
        <begin position="1"/>
        <end position="25"/>
    </location>
</feature>
<reference evidence="7 8" key="1">
    <citation type="journal article" date="2013" name="Genome Biol.">
        <title>Genome of Acanthamoeba castellanii highlights extensive lateral gene transfer and early evolution of tyrosine kinase signaling.</title>
        <authorList>
            <person name="Clarke M."/>
            <person name="Lohan A.J."/>
            <person name="Liu B."/>
            <person name="Lagkouvardos I."/>
            <person name="Roy S."/>
            <person name="Zafar N."/>
            <person name="Bertelli C."/>
            <person name="Schilde C."/>
            <person name="Kianianmomeni A."/>
            <person name="Burglin T.R."/>
            <person name="Frech C."/>
            <person name="Turcotte B."/>
            <person name="Kopec K.O."/>
            <person name="Synnott J.M."/>
            <person name="Choo C."/>
            <person name="Paponov I."/>
            <person name="Finkler A."/>
            <person name="Soon Heng Tan C."/>
            <person name="Hutchins A.P."/>
            <person name="Weinmeier T."/>
            <person name="Rattei T."/>
            <person name="Chu J.S."/>
            <person name="Gimenez G."/>
            <person name="Irimia M."/>
            <person name="Rigden D.J."/>
            <person name="Fitzpatrick D.A."/>
            <person name="Lorenzo-Morales J."/>
            <person name="Bateman A."/>
            <person name="Chiu C.H."/>
            <person name="Tang P."/>
            <person name="Hegemann P."/>
            <person name="Fromm H."/>
            <person name="Raoult D."/>
            <person name="Greub G."/>
            <person name="Miranda-Saavedra D."/>
            <person name="Chen N."/>
            <person name="Nash P."/>
            <person name="Ginger M.L."/>
            <person name="Horn M."/>
            <person name="Schaap P."/>
            <person name="Caler L."/>
            <person name="Loftus B."/>
        </authorList>
    </citation>
    <scope>NUCLEOTIDE SEQUENCE [LARGE SCALE GENOMIC DNA]</scope>
    <source>
        <strain evidence="7 8">Neff</strain>
    </source>
</reference>
<evidence type="ECO:0000313" key="8">
    <source>
        <dbReference type="Proteomes" id="UP000011083"/>
    </source>
</evidence>
<dbReference type="GeneID" id="14918679"/>